<dbReference type="Pfam" id="PF01656">
    <property type="entry name" value="CbiA"/>
    <property type="match status" value="1"/>
</dbReference>
<evidence type="ECO:0000256" key="1">
    <source>
        <dbReference type="ARBA" id="ARBA00001946"/>
    </source>
</evidence>
<feature type="domain" description="CobQ/CobB/MinD/ParA nucleotide binding" evidence="9">
    <location>
        <begin position="10"/>
        <end position="186"/>
    </location>
</feature>
<dbReference type="EMBL" id="JGDJ01000223">
    <property type="protein sequence ID" value="EXZ28297.1"/>
    <property type="molecule type" value="Genomic_DNA"/>
</dbReference>
<dbReference type="GO" id="GO:0005524">
    <property type="term" value="F:ATP binding"/>
    <property type="evidence" value="ECO:0007669"/>
    <property type="project" value="UniProtKB-KW"/>
</dbReference>
<comment type="caution">
    <text evidence="11">The sequence shown here is derived from an EMBL/GenBank/DDBJ whole genome shotgun (WGS) entry which is preliminary data.</text>
</comment>
<evidence type="ECO:0000313" key="12">
    <source>
        <dbReference type="Proteomes" id="UP000022082"/>
    </source>
</evidence>
<evidence type="ECO:0000256" key="5">
    <source>
        <dbReference type="ARBA" id="ARBA00022741"/>
    </source>
</evidence>
<keyword evidence="3" id="KW-0169">Cobalamin biosynthesis</keyword>
<comment type="pathway">
    <text evidence="2">Cofactor biosynthesis; adenosylcobalamin biosynthesis.</text>
</comment>
<dbReference type="GO" id="GO:0009236">
    <property type="term" value="P:cobalamin biosynthetic process"/>
    <property type="evidence" value="ECO:0007669"/>
    <property type="project" value="UniProtKB-KW"/>
</dbReference>
<evidence type="ECO:0000259" key="10">
    <source>
        <dbReference type="Pfam" id="PF07685"/>
    </source>
</evidence>
<evidence type="ECO:0000313" key="11">
    <source>
        <dbReference type="EMBL" id="EXZ28297.1"/>
    </source>
</evidence>
<protein>
    <submittedName>
        <fullName evidence="11">Cobyrinic acid a,c-diamide synthase</fullName>
        <ecNumber evidence="11">6.3.1.-</ecNumber>
    </submittedName>
</protein>
<dbReference type="InterPro" id="IPR002586">
    <property type="entry name" value="CobQ/CobB/MinD/ParA_Nub-bd_dom"/>
</dbReference>
<dbReference type="PANTHER" id="PTHR43873:SF1">
    <property type="entry name" value="COBYRINATE A,C-DIAMIDE SYNTHASE"/>
    <property type="match status" value="1"/>
</dbReference>
<dbReference type="GO" id="GO:0042242">
    <property type="term" value="F:cobyrinic acid a,c-diamide synthase activity"/>
    <property type="evidence" value="ECO:0007669"/>
    <property type="project" value="InterPro"/>
</dbReference>
<dbReference type="SUPFAM" id="SSF52540">
    <property type="entry name" value="P-loop containing nucleoside triphosphate hydrolases"/>
    <property type="match status" value="1"/>
</dbReference>
<keyword evidence="6" id="KW-0067">ATP-binding</keyword>
<dbReference type="EC" id="6.3.1.-" evidence="11"/>
<evidence type="ECO:0000256" key="2">
    <source>
        <dbReference type="ARBA" id="ARBA00004953"/>
    </source>
</evidence>
<evidence type="ECO:0000259" key="9">
    <source>
        <dbReference type="Pfam" id="PF01656"/>
    </source>
</evidence>
<keyword evidence="5" id="KW-0547">Nucleotide-binding</keyword>
<dbReference type="NCBIfam" id="NF002204">
    <property type="entry name" value="PRK01077.1"/>
    <property type="match status" value="1"/>
</dbReference>
<keyword evidence="8" id="KW-0315">Glutamine amidotransferase</keyword>
<evidence type="ECO:0000256" key="3">
    <source>
        <dbReference type="ARBA" id="ARBA00022573"/>
    </source>
</evidence>
<dbReference type="Gene3D" id="3.40.50.300">
    <property type="entry name" value="P-loop containing nucleotide triphosphate hydrolases"/>
    <property type="match status" value="1"/>
</dbReference>
<keyword evidence="4 11" id="KW-0436">Ligase</keyword>
<dbReference type="InterPro" id="IPR027417">
    <property type="entry name" value="P-loop_NTPase"/>
</dbReference>
<reference evidence="11 12" key="1">
    <citation type="submission" date="2014-02" db="EMBL/GenBank/DDBJ databases">
        <authorList>
            <person name="Sears C."/>
            <person name="Carroll K."/>
            <person name="Sack B.R."/>
            <person name="Qadri F."/>
            <person name="Myers L.L."/>
            <person name="Chung G.-T."/>
            <person name="Escheverria P."/>
            <person name="Fraser C.M."/>
            <person name="Sadzewicz L."/>
            <person name="Shefchek K.A."/>
            <person name="Tallon L."/>
            <person name="Das S.P."/>
            <person name="Daugherty S."/>
            <person name="Mongodin E.F."/>
        </authorList>
    </citation>
    <scope>NUCLEOTIDE SEQUENCE [LARGE SCALE GENOMIC DNA]</scope>
    <source>
        <strain evidence="11 12">S36L11</strain>
    </source>
</reference>
<dbReference type="InterPro" id="IPR029062">
    <property type="entry name" value="Class_I_gatase-like"/>
</dbReference>
<accession>A0A015Y8K4</accession>
<evidence type="ECO:0000256" key="4">
    <source>
        <dbReference type="ARBA" id="ARBA00022598"/>
    </source>
</evidence>
<evidence type="ECO:0000256" key="7">
    <source>
        <dbReference type="ARBA" id="ARBA00022842"/>
    </source>
</evidence>
<dbReference type="NCBIfam" id="TIGR00379">
    <property type="entry name" value="cobB"/>
    <property type="match status" value="1"/>
</dbReference>
<dbReference type="Proteomes" id="UP000022082">
    <property type="component" value="Unassembled WGS sequence"/>
</dbReference>
<dbReference type="InterPro" id="IPR011698">
    <property type="entry name" value="GATase_3"/>
</dbReference>
<dbReference type="Pfam" id="PF07685">
    <property type="entry name" value="GATase_3"/>
    <property type="match status" value="1"/>
</dbReference>
<evidence type="ECO:0000256" key="8">
    <source>
        <dbReference type="ARBA" id="ARBA00022962"/>
    </source>
</evidence>
<dbReference type="Gene3D" id="3.40.50.880">
    <property type="match status" value="1"/>
</dbReference>
<dbReference type="SUPFAM" id="SSF52317">
    <property type="entry name" value="Class I glutamine amidotransferase-like"/>
    <property type="match status" value="1"/>
</dbReference>
<dbReference type="PANTHER" id="PTHR43873">
    <property type="entry name" value="COBYRINATE A,C-DIAMIDE SYNTHASE"/>
    <property type="match status" value="1"/>
</dbReference>
<sequence>MECRMISQFLIAAPSSGSGKTTVSRGLMALLIKKGLKVQPFKCGPDYIDTKYHTAVCRRPSINLDTFMASAGHVKELYARYATGADACITEGMMGMYDGYDRDRGSSAEVAGLLNLPVILVVDAKSAAYSVAPLLSGFIHFRPEIRIAGVIFNRVGSPRHYEMLQEVCTELGITCLGYLPKQESLVQESRYLGLDFSHSKGTDALEELTGLMEKYIDYNRLLEETKLPAPIPPVSNISLQEDLKISVACNSESFSFIYQEHLDVLCRLGTVILFNPEDNRPLPEGTDLLYLPGGYPEKHYEKLRQAWQRMQSIRNYAESGGRVLAECGGMIYLSKGILLDRSEHSDSEVGLQAGVLPFFISNRKADRRLTLGYRQFDYNGQHLRGHEFHYTQFEPKPEESLESVTQVYNAKRMPVSTPVFRYKNVIASYTHLYWGEIDLLKLFE</sequence>
<dbReference type="PROSITE" id="PS51274">
    <property type="entry name" value="GATASE_COBBQ"/>
    <property type="match status" value="1"/>
</dbReference>
<keyword evidence="7" id="KW-0460">Magnesium</keyword>
<proteinExistence type="predicted"/>
<gene>
    <name evidence="11" type="primary">cobB</name>
    <name evidence="11" type="ORF">M136_2509</name>
</gene>
<dbReference type="CDD" id="cd03130">
    <property type="entry name" value="GATase1_CobB"/>
    <property type="match status" value="1"/>
</dbReference>
<dbReference type="InterPro" id="IPR004484">
    <property type="entry name" value="CbiA/CobB_synth"/>
</dbReference>
<evidence type="ECO:0000256" key="6">
    <source>
        <dbReference type="ARBA" id="ARBA00022840"/>
    </source>
</evidence>
<dbReference type="PATRIC" id="fig|1339327.3.peg.3100"/>
<organism evidence="11 12">
    <name type="scientific">Bacteroides fragilis str. S36L11</name>
    <dbReference type="NCBI Taxonomy" id="1339327"/>
    <lineage>
        <taxon>Bacteria</taxon>
        <taxon>Pseudomonadati</taxon>
        <taxon>Bacteroidota</taxon>
        <taxon>Bacteroidia</taxon>
        <taxon>Bacteroidales</taxon>
        <taxon>Bacteroidaceae</taxon>
        <taxon>Bacteroides</taxon>
    </lineage>
</organism>
<feature type="domain" description="CobB/CobQ-like glutamine amidotransferase" evidence="10">
    <location>
        <begin position="251"/>
        <end position="435"/>
    </location>
</feature>
<dbReference type="AlphaFoldDB" id="A0A015Y8K4"/>
<name>A0A015Y8K4_BACFG</name>
<dbReference type="RefSeq" id="WP_011202899.1">
    <property type="nucleotide sequence ID" value="NZ_JGDJ01000223.1"/>
</dbReference>
<comment type="cofactor">
    <cofactor evidence="1">
        <name>Mg(2+)</name>
        <dbReference type="ChEBI" id="CHEBI:18420"/>
    </cofactor>
</comment>
<dbReference type="CDD" id="cd05388">
    <property type="entry name" value="CobB_N"/>
    <property type="match status" value="1"/>
</dbReference>